<feature type="binding site" evidence="10">
    <location>
        <position position="238"/>
    </location>
    <ligand>
        <name>beta-D-fructose 1,6-bisphosphate</name>
        <dbReference type="ChEBI" id="CHEBI:32966"/>
        <note>allosteric inhibitor</note>
    </ligand>
</feature>
<sequence>MPSEKKYIVALDQGTTSSRAIVLDHEANIVSVSQREFAQIYPKPGWVEHDPMEIWASQSSTLVEVLAKADISSDQIAGIGITNQRETAVVWDKETGKPVYNAIVWQCRRTADICEKLKNDGLEEYVRETTGLVIDPYFSGTKVKWILDNVEGARERARRGELLFGTIDTWLIWRMTQGRVHVTDYTNASRTMLFNIHALDWDEKMLDVLDIPRSMLPTVRSSSEVYGQTNIGGKGGIRIPIAGIAGDQQAALYGQLCVEKGMAKNTYGTGCFLLMNTGTEAVRSKHGLLTTIACGPRGEVNYALEGAVFVAGAAIQWLRDEMKLISDAADSDYFACKVKDTNGVYVVPAFTGLGAPYWDPYARGAIFGITRGVNANHIIRATLESIAFQTRDLLDAMQGDSGARLKSLRVDGGAVANNFLMQFQSDILGTRVERPAVREVTALGAAYLAGLAVGFWNDLDEVRSKSVIEREFHPGIETVERNVRYRGWQKAVARARSWEEHEEQKD</sequence>
<evidence type="ECO:0000256" key="9">
    <source>
        <dbReference type="ARBA" id="ARBA00052101"/>
    </source>
</evidence>
<feature type="binding site" evidence="10">
    <location>
        <position position="19"/>
    </location>
    <ligand>
        <name>ADP</name>
        <dbReference type="ChEBI" id="CHEBI:456216"/>
    </ligand>
</feature>
<feature type="domain" description="Carbohydrate kinase FGGY N-terminal" evidence="12">
    <location>
        <begin position="7"/>
        <end position="254"/>
    </location>
</feature>
<feature type="binding site" evidence="10">
    <location>
        <position position="480"/>
    </location>
    <ligand>
        <name>Zn(2+)</name>
        <dbReference type="ChEBI" id="CHEBI:29105"/>
        <note>ligand shared with EIIA-Glc</note>
    </ligand>
</feature>
<feature type="binding site" evidence="10">
    <location>
        <position position="247"/>
    </location>
    <ligand>
        <name>glycerol</name>
        <dbReference type="ChEBI" id="CHEBI:17754"/>
    </ligand>
</feature>
<comment type="activity regulation">
    <text evidence="10">Activity of this regulatory enzyme is affected by several metabolites. Allosterically and non-competitively inhibited by fructose 1,6-bisphosphate (FBP) and unphosphorylated phosphocarrier protein EIIA-Glc (III-Glc), an integral component of the bacterial phosphotransferase (PTS) system.</text>
</comment>
<keyword evidence="7 10" id="KW-0319">Glycerol metabolism</keyword>
<feature type="binding site" evidence="10">
    <location>
        <position position="417"/>
    </location>
    <ligand>
        <name>ADP</name>
        <dbReference type="ChEBI" id="CHEBI:456216"/>
    </ligand>
</feature>
<protein>
    <recommendedName>
        <fullName evidence="10">Glycerol kinase</fullName>
        <ecNumber evidence="10">2.7.1.30</ecNumber>
    </recommendedName>
    <alternativeName>
        <fullName evidence="10">ATP:glycerol 3-phosphotransferase</fullName>
    </alternativeName>
    <alternativeName>
        <fullName evidence="10">Glycerokinase</fullName>
        <shortName evidence="10">GK</shortName>
    </alternativeName>
</protein>
<keyword evidence="15" id="KW-1185">Reference proteome</keyword>
<feature type="binding site" evidence="10">
    <location>
        <position position="269"/>
    </location>
    <ligand>
        <name>ATP</name>
        <dbReference type="ChEBI" id="CHEBI:30616"/>
    </ligand>
</feature>
<evidence type="ECO:0000256" key="7">
    <source>
        <dbReference type="ARBA" id="ARBA00022798"/>
    </source>
</evidence>
<dbReference type="NCBIfam" id="TIGR01311">
    <property type="entry name" value="glycerol_kin"/>
    <property type="match status" value="1"/>
</dbReference>
<comment type="caution">
    <text evidence="14">The sequence shown here is derived from an EMBL/GenBank/DDBJ whole genome shotgun (WGS) entry which is preliminary data.</text>
</comment>
<evidence type="ECO:0000256" key="8">
    <source>
        <dbReference type="ARBA" id="ARBA00022840"/>
    </source>
</evidence>
<feature type="binding site" evidence="10">
    <location>
        <position position="16"/>
    </location>
    <ligand>
        <name>ATP</name>
        <dbReference type="ChEBI" id="CHEBI:30616"/>
    </ligand>
</feature>
<proteinExistence type="inferred from homology"/>
<dbReference type="CDD" id="cd07786">
    <property type="entry name" value="FGGY_EcGK_like"/>
    <property type="match status" value="1"/>
</dbReference>
<evidence type="ECO:0000256" key="10">
    <source>
        <dbReference type="HAMAP-Rule" id="MF_00186"/>
    </source>
</evidence>
<feature type="binding site" evidence="10">
    <location>
        <position position="312"/>
    </location>
    <ligand>
        <name>ADP</name>
        <dbReference type="ChEBI" id="CHEBI:456216"/>
    </ligand>
</feature>
<evidence type="ECO:0000256" key="1">
    <source>
        <dbReference type="ARBA" id="ARBA00005190"/>
    </source>
</evidence>
<dbReference type="EMBL" id="SJOI01000001">
    <property type="protein sequence ID" value="TCL02849.1"/>
    <property type="molecule type" value="Genomic_DNA"/>
</dbReference>
<feature type="binding site" evidence="10">
    <location>
        <position position="15"/>
    </location>
    <ligand>
        <name>sn-glycerol 3-phosphate</name>
        <dbReference type="ChEBI" id="CHEBI:57597"/>
    </ligand>
</feature>
<dbReference type="InterPro" id="IPR018485">
    <property type="entry name" value="FGGY_C"/>
</dbReference>
<comment type="pathway">
    <text evidence="1 10">Polyol metabolism; glycerol degradation via glycerol kinase pathway; sn-glycerol 3-phosphate from glycerol: step 1/1.</text>
</comment>
<feature type="binding site" evidence="10">
    <location>
        <position position="17"/>
    </location>
    <ligand>
        <name>ATP</name>
        <dbReference type="ChEBI" id="CHEBI:30616"/>
    </ligand>
</feature>
<evidence type="ECO:0000256" key="11">
    <source>
        <dbReference type="RuleBase" id="RU003733"/>
    </source>
</evidence>
<keyword evidence="6 10" id="KW-0418">Kinase</keyword>
<organism evidence="14 15">
    <name type="scientific">Sodalis ligni</name>
    <dbReference type="NCBI Taxonomy" id="2697027"/>
    <lineage>
        <taxon>Bacteria</taxon>
        <taxon>Pseudomonadati</taxon>
        <taxon>Pseudomonadota</taxon>
        <taxon>Gammaproteobacteria</taxon>
        <taxon>Enterobacterales</taxon>
        <taxon>Bruguierivoracaceae</taxon>
        <taxon>Sodalis</taxon>
    </lineage>
</organism>
<feature type="binding site" evidence="10">
    <location>
        <position position="85"/>
    </location>
    <ligand>
        <name>sn-glycerol 3-phosphate</name>
        <dbReference type="ChEBI" id="CHEBI:57597"/>
    </ligand>
</feature>
<reference evidence="14 15" key="1">
    <citation type="submission" date="2019-02" db="EMBL/GenBank/DDBJ databases">
        <title>Investigation of anaerobic lignin degradation for improved lignocellulosic biofuels.</title>
        <authorList>
            <person name="Deangelis K."/>
        </authorList>
    </citation>
    <scope>NUCLEOTIDE SEQUENCE [LARGE SCALE GENOMIC DNA]</scope>
    <source>
        <strain evidence="14 15">159R</strain>
    </source>
</reference>
<dbReference type="PROSITE" id="PS00933">
    <property type="entry name" value="FGGY_KINASES_1"/>
    <property type="match status" value="1"/>
</dbReference>
<dbReference type="GO" id="GO:0006072">
    <property type="term" value="P:glycerol-3-phosphate metabolic process"/>
    <property type="evidence" value="ECO:0007669"/>
    <property type="project" value="InterPro"/>
</dbReference>
<evidence type="ECO:0000256" key="3">
    <source>
        <dbReference type="ARBA" id="ARBA00022533"/>
    </source>
</evidence>
<gene>
    <name evidence="10" type="primary">glpK</name>
    <name evidence="14" type="ORF">EZJ58_0886</name>
</gene>
<feature type="binding site" evidence="10">
    <location>
        <position position="316"/>
    </location>
    <ligand>
        <name>ATP</name>
        <dbReference type="ChEBI" id="CHEBI:30616"/>
    </ligand>
</feature>
<dbReference type="Pfam" id="PF00370">
    <property type="entry name" value="FGGY_N"/>
    <property type="match status" value="1"/>
</dbReference>
<feature type="binding site" evidence="10">
    <location>
        <position position="413"/>
    </location>
    <ligand>
        <name>ADP</name>
        <dbReference type="ChEBI" id="CHEBI:456216"/>
    </ligand>
</feature>
<evidence type="ECO:0000256" key="6">
    <source>
        <dbReference type="ARBA" id="ARBA00022777"/>
    </source>
</evidence>
<feature type="binding site" evidence="10">
    <location>
        <position position="236"/>
    </location>
    <ligand>
        <name>beta-D-fructose 1,6-bisphosphate</name>
        <dbReference type="ChEBI" id="CHEBI:32966"/>
        <note>allosteric inhibitor</note>
    </ligand>
</feature>
<evidence type="ECO:0000313" key="14">
    <source>
        <dbReference type="EMBL" id="TCL02849.1"/>
    </source>
</evidence>
<dbReference type="GO" id="GO:0019563">
    <property type="term" value="P:glycerol catabolic process"/>
    <property type="evidence" value="ECO:0007669"/>
    <property type="project" value="UniProtKB-UniRule"/>
</dbReference>
<feature type="binding site" evidence="10">
    <location>
        <position position="247"/>
    </location>
    <ligand>
        <name>sn-glycerol 3-phosphate</name>
        <dbReference type="ChEBI" id="CHEBI:57597"/>
    </ligand>
</feature>
<keyword evidence="8 10" id="KW-0067">ATP-binding</keyword>
<dbReference type="GO" id="GO:0005829">
    <property type="term" value="C:cytosol"/>
    <property type="evidence" value="ECO:0007669"/>
    <property type="project" value="TreeGrafter"/>
</dbReference>
<evidence type="ECO:0000256" key="5">
    <source>
        <dbReference type="ARBA" id="ARBA00022741"/>
    </source>
</evidence>
<feature type="binding site" evidence="10">
    <location>
        <position position="86"/>
    </location>
    <ligand>
        <name>sn-glycerol 3-phosphate</name>
        <dbReference type="ChEBI" id="CHEBI:57597"/>
    </ligand>
</feature>
<keyword evidence="5 10" id="KW-0547">Nucleotide-binding</keyword>
<dbReference type="OrthoDB" id="9805576at2"/>
<comment type="subunit">
    <text evidence="10">Homotetramer and homodimer (in equilibrium). Heterodimer with EIIA-Glc. Binds 1 zinc ion per glycerol kinase EIIA-Glc dimer. The zinc ion is important for dimerization.</text>
</comment>
<feature type="binding site" evidence="10">
    <location>
        <position position="269"/>
    </location>
    <ligand>
        <name>ADP</name>
        <dbReference type="ChEBI" id="CHEBI:456216"/>
    </ligand>
</feature>
<evidence type="ECO:0000256" key="4">
    <source>
        <dbReference type="ARBA" id="ARBA00022679"/>
    </source>
</evidence>
<dbReference type="InterPro" id="IPR018484">
    <property type="entry name" value="FGGY_N"/>
</dbReference>
<dbReference type="Proteomes" id="UP000294555">
    <property type="component" value="Unassembled WGS sequence"/>
</dbReference>
<dbReference type="Gene3D" id="3.30.420.40">
    <property type="match status" value="2"/>
</dbReference>
<keyword evidence="10" id="KW-0862">Zinc</keyword>
<evidence type="ECO:0000256" key="2">
    <source>
        <dbReference type="ARBA" id="ARBA00009156"/>
    </source>
</evidence>
<dbReference type="NCBIfam" id="NF000756">
    <property type="entry name" value="PRK00047.1"/>
    <property type="match status" value="1"/>
</dbReference>
<feature type="binding site" evidence="10">
    <location>
        <position position="85"/>
    </location>
    <ligand>
        <name>glycerol</name>
        <dbReference type="ChEBI" id="CHEBI:17754"/>
    </ligand>
</feature>
<feature type="domain" description="Carbohydrate kinase FGGY C-terminal" evidence="13">
    <location>
        <begin position="264"/>
        <end position="452"/>
    </location>
</feature>
<dbReference type="InterPro" id="IPR000577">
    <property type="entry name" value="Carb_kinase_FGGY"/>
</dbReference>
<dbReference type="InterPro" id="IPR018483">
    <property type="entry name" value="Carb_kinase_FGGY_CS"/>
</dbReference>
<dbReference type="FunFam" id="3.30.420.40:FF:000007">
    <property type="entry name" value="Glycerol kinase"/>
    <property type="match status" value="1"/>
</dbReference>
<comment type="similarity">
    <text evidence="2 10 11">Belongs to the FGGY kinase family.</text>
</comment>
<name>A0A4R1N8E2_9GAMM</name>
<feature type="binding site" evidence="10">
    <location>
        <position position="413"/>
    </location>
    <ligand>
        <name>ATP</name>
        <dbReference type="ChEBI" id="CHEBI:30616"/>
    </ligand>
</feature>
<dbReference type="HAMAP" id="MF_00186">
    <property type="entry name" value="Glycerol_kin"/>
    <property type="match status" value="1"/>
</dbReference>
<dbReference type="AlphaFoldDB" id="A0A4R1N8E2"/>
<dbReference type="PANTHER" id="PTHR10196:SF69">
    <property type="entry name" value="GLYCEROL KINASE"/>
    <property type="match status" value="1"/>
</dbReference>
<dbReference type="InterPro" id="IPR005999">
    <property type="entry name" value="Glycerol_kin"/>
</dbReference>
<comment type="catalytic activity">
    <reaction evidence="9 10">
        <text>glycerol + ATP = sn-glycerol 3-phosphate + ADP + H(+)</text>
        <dbReference type="Rhea" id="RHEA:21644"/>
        <dbReference type="ChEBI" id="CHEBI:15378"/>
        <dbReference type="ChEBI" id="CHEBI:17754"/>
        <dbReference type="ChEBI" id="CHEBI:30616"/>
        <dbReference type="ChEBI" id="CHEBI:57597"/>
        <dbReference type="ChEBI" id="CHEBI:456216"/>
        <dbReference type="EC" id="2.7.1.30"/>
    </reaction>
</comment>
<keyword evidence="4 10" id="KW-0808">Transferase</keyword>
<feature type="binding site" evidence="10">
    <location>
        <position position="15"/>
    </location>
    <ligand>
        <name>ADP</name>
        <dbReference type="ChEBI" id="CHEBI:456216"/>
    </ligand>
</feature>
<feature type="binding site" evidence="10">
    <location>
        <position position="137"/>
    </location>
    <ligand>
        <name>sn-glycerol 3-phosphate</name>
        <dbReference type="ChEBI" id="CHEBI:57597"/>
    </ligand>
</feature>
<dbReference type="PROSITE" id="PS00445">
    <property type="entry name" value="FGGY_KINASES_2"/>
    <property type="match status" value="1"/>
</dbReference>
<feature type="binding site" evidence="10">
    <location>
        <position position="15"/>
    </location>
    <ligand>
        <name>ATP</name>
        <dbReference type="ChEBI" id="CHEBI:30616"/>
    </ligand>
</feature>
<dbReference type="Pfam" id="PF02782">
    <property type="entry name" value="FGGY_C"/>
    <property type="match status" value="1"/>
</dbReference>
<dbReference type="PIRSF" id="PIRSF000538">
    <property type="entry name" value="GlpK"/>
    <property type="match status" value="1"/>
</dbReference>
<dbReference type="EC" id="2.7.1.30" evidence="10"/>
<evidence type="ECO:0000259" key="12">
    <source>
        <dbReference type="Pfam" id="PF00370"/>
    </source>
</evidence>
<comment type="function">
    <text evidence="10">Key enzyme in the regulation of glycerol uptake and metabolism. Catalyzes the phosphorylation of glycerol to yield sn-glycerol 3-phosphate.</text>
</comment>
<dbReference type="InterPro" id="IPR043129">
    <property type="entry name" value="ATPase_NBD"/>
</dbReference>
<dbReference type="FunFam" id="3.30.420.40:FF:000008">
    <property type="entry name" value="Glycerol kinase"/>
    <property type="match status" value="1"/>
</dbReference>
<feature type="binding site" evidence="10">
    <location>
        <position position="312"/>
    </location>
    <ligand>
        <name>ATP</name>
        <dbReference type="ChEBI" id="CHEBI:30616"/>
    </ligand>
</feature>
<keyword evidence="3 10" id="KW-0021">Allosteric enzyme</keyword>
<dbReference type="GO" id="GO:0005524">
    <property type="term" value="F:ATP binding"/>
    <property type="evidence" value="ECO:0007669"/>
    <property type="project" value="UniProtKB-UniRule"/>
</dbReference>
<dbReference type="RefSeq" id="WP_132921767.1">
    <property type="nucleotide sequence ID" value="NZ_CP075169.1"/>
</dbReference>
<evidence type="ECO:0000259" key="13">
    <source>
        <dbReference type="Pfam" id="PF02782"/>
    </source>
</evidence>
<feature type="binding site" evidence="10">
    <location>
        <position position="248"/>
    </location>
    <ligand>
        <name>glycerol</name>
        <dbReference type="ChEBI" id="CHEBI:17754"/>
    </ligand>
</feature>
<keyword evidence="10" id="KW-0479">Metal-binding</keyword>
<dbReference type="PANTHER" id="PTHR10196">
    <property type="entry name" value="SUGAR KINASE"/>
    <property type="match status" value="1"/>
</dbReference>
<accession>A0A4R1N8E2</accession>
<feature type="binding site" evidence="10">
    <location>
        <position position="137"/>
    </location>
    <ligand>
        <name>glycerol</name>
        <dbReference type="ChEBI" id="CHEBI:17754"/>
    </ligand>
</feature>
<dbReference type="UniPathway" id="UPA00618">
    <property type="reaction ID" value="UER00672"/>
</dbReference>
<feature type="binding site" evidence="10">
    <location>
        <position position="86"/>
    </location>
    <ligand>
        <name>glycerol</name>
        <dbReference type="ChEBI" id="CHEBI:17754"/>
    </ligand>
</feature>
<evidence type="ECO:0000313" key="15">
    <source>
        <dbReference type="Proteomes" id="UP000294555"/>
    </source>
</evidence>
<dbReference type="SUPFAM" id="SSF53067">
    <property type="entry name" value="Actin-like ATPase domain"/>
    <property type="match status" value="2"/>
</dbReference>
<dbReference type="GO" id="GO:0004370">
    <property type="term" value="F:glycerol kinase activity"/>
    <property type="evidence" value="ECO:0007669"/>
    <property type="project" value="UniProtKB-UniRule"/>
</dbReference>
<dbReference type="GO" id="GO:0046872">
    <property type="term" value="F:metal ion binding"/>
    <property type="evidence" value="ECO:0007669"/>
    <property type="project" value="UniProtKB-KW"/>
</dbReference>